<dbReference type="InterPro" id="IPR000014">
    <property type="entry name" value="PAS"/>
</dbReference>
<dbReference type="InterPro" id="IPR017441">
    <property type="entry name" value="Protein_kinase_ATP_BS"/>
</dbReference>
<dbReference type="PROSITE" id="PS00107">
    <property type="entry name" value="PROTEIN_KINASE_ATP"/>
    <property type="match status" value="1"/>
</dbReference>
<keyword evidence="12" id="KW-0675">Receptor</keyword>
<organism evidence="20 21">
    <name type="scientific">Rhododendron simsii</name>
    <name type="common">Sims's rhododendron</name>
    <dbReference type="NCBI Taxonomy" id="118357"/>
    <lineage>
        <taxon>Eukaryota</taxon>
        <taxon>Viridiplantae</taxon>
        <taxon>Streptophyta</taxon>
        <taxon>Embryophyta</taxon>
        <taxon>Tracheophyta</taxon>
        <taxon>Spermatophyta</taxon>
        <taxon>Magnoliopsida</taxon>
        <taxon>eudicotyledons</taxon>
        <taxon>Gunneridae</taxon>
        <taxon>Pentapetalae</taxon>
        <taxon>asterids</taxon>
        <taxon>Ericales</taxon>
        <taxon>Ericaceae</taxon>
        <taxon>Ericoideae</taxon>
        <taxon>Rhodoreae</taxon>
        <taxon>Rhododendron</taxon>
    </lineage>
</organism>
<evidence type="ECO:0000259" key="18">
    <source>
        <dbReference type="PROSITE" id="PS50112"/>
    </source>
</evidence>
<comment type="cofactor">
    <cofactor evidence="1">
        <name>FMN</name>
        <dbReference type="ChEBI" id="CHEBI:58210"/>
    </cofactor>
</comment>
<evidence type="ECO:0000256" key="6">
    <source>
        <dbReference type="ARBA" id="ARBA00022606"/>
    </source>
</evidence>
<reference evidence="20" key="1">
    <citation type="submission" date="2019-11" db="EMBL/GenBank/DDBJ databases">
        <authorList>
            <person name="Liu Y."/>
            <person name="Hou J."/>
            <person name="Li T.-Q."/>
            <person name="Guan C.-H."/>
            <person name="Wu X."/>
            <person name="Wu H.-Z."/>
            <person name="Ling F."/>
            <person name="Zhang R."/>
            <person name="Shi X.-G."/>
            <person name="Ren J.-P."/>
            <person name="Chen E.-F."/>
            <person name="Sun J.-M."/>
        </authorList>
    </citation>
    <scope>NUCLEOTIDE SEQUENCE</scope>
    <source>
        <strain evidence="20">Adult_tree_wgs_1</strain>
        <tissue evidence="20">Leaves</tissue>
    </source>
</reference>
<keyword evidence="7" id="KW-0808">Transferase</keyword>
<keyword evidence="6" id="KW-0716">Sensory transduction</keyword>
<dbReference type="FunFam" id="1.10.510.10:FF:000265">
    <property type="entry name" value="Putative LOV domain-containing protein"/>
    <property type="match status" value="1"/>
</dbReference>
<keyword evidence="4" id="KW-0723">Serine/threonine-protein kinase</keyword>
<dbReference type="SUPFAM" id="SSF55785">
    <property type="entry name" value="PYP-like sensor domain (PAS domain)"/>
    <property type="match status" value="2"/>
</dbReference>
<dbReference type="SMART" id="SM00086">
    <property type="entry name" value="PAC"/>
    <property type="match status" value="2"/>
</dbReference>
<evidence type="ECO:0000256" key="10">
    <source>
        <dbReference type="ARBA" id="ARBA00022840"/>
    </source>
</evidence>
<dbReference type="AlphaFoldDB" id="A0A834LQ86"/>
<feature type="binding site" evidence="15">
    <location>
        <position position="847"/>
    </location>
    <ligand>
        <name>ATP</name>
        <dbReference type="ChEBI" id="CHEBI:30616"/>
    </ligand>
</feature>
<evidence type="ECO:0000259" key="19">
    <source>
        <dbReference type="PROSITE" id="PS50113"/>
    </source>
</evidence>
<evidence type="ECO:0000256" key="7">
    <source>
        <dbReference type="ARBA" id="ARBA00022679"/>
    </source>
</evidence>
<dbReference type="SUPFAM" id="SSF56112">
    <property type="entry name" value="Protein kinase-like (PK-like)"/>
    <property type="match status" value="1"/>
</dbReference>
<feature type="compositionally biased region" description="Low complexity" evidence="16">
    <location>
        <begin position="1"/>
        <end position="25"/>
    </location>
</feature>
<dbReference type="OrthoDB" id="432483at2759"/>
<dbReference type="PROSITE" id="PS50112">
    <property type="entry name" value="PAS"/>
    <property type="match status" value="2"/>
</dbReference>
<evidence type="ECO:0000256" key="12">
    <source>
        <dbReference type="ARBA" id="ARBA00023170"/>
    </source>
</evidence>
<dbReference type="InterPro" id="IPR001610">
    <property type="entry name" value="PAC"/>
</dbReference>
<dbReference type="InterPro" id="IPR035965">
    <property type="entry name" value="PAS-like_dom_sf"/>
</dbReference>
<evidence type="ECO:0000313" key="21">
    <source>
        <dbReference type="Proteomes" id="UP000626092"/>
    </source>
</evidence>
<feature type="domain" description="PAC" evidence="19">
    <location>
        <begin position="315"/>
        <end position="369"/>
    </location>
</feature>
<dbReference type="GO" id="GO:0004674">
    <property type="term" value="F:protein serine/threonine kinase activity"/>
    <property type="evidence" value="ECO:0007669"/>
    <property type="project" value="UniProtKB-KW"/>
</dbReference>
<name>A0A834LQ86_RHOSS</name>
<evidence type="ECO:0000256" key="11">
    <source>
        <dbReference type="ARBA" id="ARBA00022991"/>
    </source>
</evidence>
<feature type="domain" description="PAS" evidence="18">
    <location>
        <begin position="202"/>
        <end position="251"/>
    </location>
</feature>
<feature type="region of interest" description="Disordered" evidence="16">
    <location>
        <begin position="1"/>
        <end position="89"/>
    </location>
</feature>
<dbReference type="InterPro" id="IPR011009">
    <property type="entry name" value="Kinase-like_dom_sf"/>
</dbReference>
<feature type="domain" description="PAS" evidence="18">
    <location>
        <begin position="617"/>
        <end position="690"/>
    </location>
</feature>
<dbReference type="InterPro" id="IPR000700">
    <property type="entry name" value="PAS-assoc_C"/>
</dbReference>
<dbReference type="CDD" id="cd05574">
    <property type="entry name" value="STKc_phototropin_like"/>
    <property type="match status" value="1"/>
</dbReference>
<evidence type="ECO:0000256" key="15">
    <source>
        <dbReference type="PROSITE-ProRule" id="PRU10141"/>
    </source>
</evidence>
<dbReference type="FunFam" id="3.30.450.20:FF:000002">
    <property type="entry name" value="LOV domain-containing protein"/>
    <property type="match status" value="1"/>
</dbReference>
<keyword evidence="5" id="KW-0600">Photoreceptor protein</keyword>
<evidence type="ECO:0000256" key="14">
    <source>
        <dbReference type="ARBA" id="ARBA00048679"/>
    </source>
</evidence>
<protein>
    <recommendedName>
        <fullName evidence="3">non-specific serine/threonine protein kinase</fullName>
        <ecNumber evidence="3">2.7.11.1</ecNumber>
    </recommendedName>
</protein>
<dbReference type="PROSITE" id="PS50113">
    <property type="entry name" value="PAC"/>
    <property type="match status" value="2"/>
</dbReference>
<keyword evidence="11" id="KW-0157">Chromophore</keyword>
<dbReference type="GO" id="GO:0009882">
    <property type="term" value="F:blue light photoreceptor activity"/>
    <property type="evidence" value="ECO:0007669"/>
    <property type="project" value="UniProtKB-ARBA"/>
</dbReference>
<dbReference type="Gene3D" id="3.30.450.20">
    <property type="entry name" value="PAS domain"/>
    <property type="match status" value="3"/>
</dbReference>
<dbReference type="Pfam" id="PF00069">
    <property type="entry name" value="Pkinase"/>
    <property type="match status" value="1"/>
</dbReference>
<accession>A0A834LQ86</accession>
<evidence type="ECO:0000256" key="16">
    <source>
        <dbReference type="SAM" id="MobiDB-lite"/>
    </source>
</evidence>
<comment type="caution">
    <text evidence="20">The sequence shown here is derived from an EMBL/GenBank/DDBJ whole genome shotgun (WGS) entry which is preliminary data.</text>
</comment>
<comment type="catalytic activity">
    <reaction evidence="14">
        <text>L-seryl-[protein] + ATP = O-phospho-L-seryl-[protein] + ADP + H(+)</text>
        <dbReference type="Rhea" id="RHEA:17989"/>
        <dbReference type="Rhea" id="RHEA-COMP:9863"/>
        <dbReference type="Rhea" id="RHEA-COMP:11604"/>
        <dbReference type="ChEBI" id="CHEBI:15378"/>
        <dbReference type="ChEBI" id="CHEBI:29999"/>
        <dbReference type="ChEBI" id="CHEBI:30616"/>
        <dbReference type="ChEBI" id="CHEBI:83421"/>
        <dbReference type="ChEBI" id="CHEBI:456216"/>
        <dbReference type="EC" id="2.7.11.1"/>
    </reaction>
</comment>
<dbReference type="InterPro" id="IPR008271">
    <property type="entry name" value="Ser/Thr_kinase_AS"/>
</dbReference>
<dbReference type="InterPro" id="IPR000719">
    <property type="entry name" value="Prot_kinase_dom"/>
</dbReference>
<evidence type="ECO:0000256" key="8">
    <source>
        <dbReference type="ARBA" id="ARBA00022741"/>
    </source>
</evidence>
<evidence type="ECO:0000256" key="1">
    <source>
        <dbReference type="ARBA" id="ARBA00001917"/>
    </source>
</evidence>
<dbReference type="GO" id="GO:0005524">
    <property type="term" value="F:ATP binding"/>
    <property type="evidence" value="ECO:0007669"/>
    <property type="project" value="UniProtKB-UniRule"/>
</dbReference>
<dbReference type="Pfam" id="PF13426">
    <property type="entry name" value="PAS_9"/>
    <property type="match status" value="3"/>
</dbReference>
<evidence type="ECO:0000256" key="4">
    <source>
        <dbReference type="ARBA" id="ARBA00022527"/>
    </source>
</evidence>
<sequence length="1249" mass="139969">MELSNAPPLLNSSSASSSKTLESSSAINNQLSSAQKQQSIEVFEPATSHRVELAPSSSSGQGIGETNTVRFQEGELSRDITISSTNDRDREPVNKWMAFEQQEPSISQITAVDNHPASKSLKGSIFNTNPDFSSMGETVVVTPKEAAALSIAKRTTKECGSGKLISGDEDPIISSKKYLSDSFMVDSIQTSEDYEVYGIPRVSQELKDALATLQQTFVVSDATKPDCPIMYASSGFFSMTGYSLKEVIGRNCKAHRRDTQYLIHELCIVGVVMAAAVEKVGYWQMIVVDLGRFLQGPETDQDEVAKIRDAVKTGKSYCGRLLNYKKDGTPFWNLLTVTPINDENGKAIKFIGMQVEVSKYTEGVNDKALRPNGLPKSLIRYDARQKEEALGSITEVVQIVKHPRSHMQSVRQEEEFNLDYILPKPAEIENMSAPGRQTPQLVSGIHIPRAGSSLEFGQKSRKSVRISLMGAASRDDCTNSMYASIVCSPDSQYASLDAVDTATPEAISLIKCTYLNLVGNDQINKEYLPASLASVEVDVDSILDLDTSILEIKKAIFSAGCILMYPVSSFCRFKGRSLSNAFRHEYEQSIEPEVLMTKETERSDSWDRAERERDMRQGIDLATTLERIEKNFVITDPRLPDNPIIFASDSFLELTEYTREEIIGRNCRFLQGPETDKGTVSMIRDAIREQREITVQLINYTKSGKKFWNLFHLQPMRDQKGELQYFIGVQLDGSDHLEPLRNRLSETTEQQSSKLVKATAENVDEAVRELPDANLKPEDLWAIHSKPVYPRPHKKDSASWAAIQKVTARGERIGLNHFKPIRPLGCGDTGSVHLVELNGTGELFAMKAMDKSIMLTRNKTSERSESRSSRLLPLWTGAVEFALEMSGRDKFTEHALKGKSFRYWIILSYRLCTHLSSWMYSAWALSDMCVAAVLSNRCIYSVLVLLDICSAAELSNIYFDVKRLEYIYVEPTRTAYWSLPSKPYTSTHVCLITDFCPGGELFALLDKQPMKIFKEECARFYAAEVVVGLEYLHCLGIIYRDLKPENVLLQQDGHVVLTDFDLSFMTSCKPQIIKHPLPKKRRSRSQPPPTFVAEPVTQSNSFVGTEEYIAPEIITGEGHSSAIDWWALGILLYEMLYGRTPFRGKNRQRTFANILHKDLTFPSSIPVSLPARQLIHALLNRDPGSRLGSNSGANEIKQHSFFHGIHWPLIRCMSPPPLDAPLQLIGKDPKAKNLRWEDDGVLVNPMELF</sequence>
<evidence type="ECO:0000256" key="13">
    <source>
        <dbReference type="ARBA" id="ARBA00047899"/>
    </source>
</evidence>
<dbReference type="PANTHER" id="PTHR45637">
    <property type="entry name" value="FLIPPASE KINASE 1-RELATED"/>
    <property type="match status" value="1"/>
</dbReference>
<dbReference type="EMBL" id="WJXA01000005">
    <property type="protein sequence ID" value="KAF7143440.1"/>
    <property type="molecule type" value="Genomic_DNA"/>
</dbReference>
<dbReference type="CDD" id="cd00130">
    <property type="entry name" value="PAS"/>
    <property type="match status" value="1"/>
</dbReference>
<dbReference type="Gene3D" id="1.10.510.10">
    <property type="entry name" value="Transferase(Phosphotransferase) domain 1"/>
    <property type="match status" value="1"/>
</dbReference>
<evidence type="ECO:0000256" key="5">
    <source>
        <dbReference type="ARBA" id="ARBA00022543"/>
    </source>
</evidence>
<dbReference type="EC" id="2.7.11.1" evidence="3"/>
<keyword evidence="9" id="KW-0418">Kinase</keyword>
<dbReference type="SMART" id="SM00091">
    <property type="entry name" value="PAS"/>
    <property type="match status" value="2"/>
</dbReference>
<proteinExistence type="inferred from homology"/>
<evidence type="ECO:0000259" key="17">
    <source>
        <dbReference type="PROSITE" id="PS50011"/>
    </source>
</evidence>
<keyword evidence="10 15" id="KW-0067">ATP-binding</keyword>
<keyword evidence="21" id="KW-1185">Reference proteome</keyword>
<dbReference type="NCBIfam" id="TIGR00229">
    <property type="entry name" value="sensory_box"/>
    <property type="match status" value="1"/>
</dbReference>
<gene>
    <name evidence="20" type="ORF">RHSIM_Rhsim05G0000100</name>
</gene>
<feature type="domain" description="PAC" evidence="19">
    <location>
        <begin position="691"/>
        <end position="745"/>
    </location>
</feature>
<evidence type="ECO:0000313" key="20">
    <source>
        <dbReference type="EMBL" id="KAF7143440.1"/>
    </source>
</evidence>
<dbReference type="PROSITE" id="PS50011">
    <property type="entry name" value="PROTEIN_KINASE_DOM"/>
    <property type="match status" value="1"/>
</dbReference>
<evidence type="ECO:0000256" key="3">
    <source>
        <dbReference type="ARBA" id="ARBA00012513"/>
    </source>
</evidence>
<dbReference type="SMART" id="SM00220">
    <property type="entry name" value="S_TKc"/>
    <property type="match status" value="1"/>
</dbReference>
<feature type="compositionally biased region" description="Polar residues" evidence="16">
    <location>
        <begin position="26"/>
        <end position="40"/>
    </location>
</feature>
<evidence type="ECO:0000256" key="2">
    <source>
        <dbReference type="ARBA" id="ARBA00009903"/>
    </source>
</evidence>
<dbReference type="Gene3D" id="3.30.200.20">
    <property type="entry name" value="Phosphorylase Kinase, domain 1"/>
    <property type="match status" value="2"/>
</dbReference>
<dbReference type="PROSITE" id="PS00108">
    <property type="entry name" value="PROTEIN_KINASE_ST"/>
    <property type="match status" value="1"/>
</dbReference>
<comment type="catalytic activity">
    <reaction evidence="13">
        <text>L-threonyl-[protein] + ATP = O-phospho-L-threonyl-[protein] + ADP + H(+)</text>
        <dbReference type="Rhea" id="RHEA:46608"/>
        <dbReference type="Rhea" id="RHEA-COMP:11060"/>
        <dbReference type="Rhea" id="RHEA-COMP:11605"/>
        <dbReference type="ChEBI" id="CHEBI:15378"/>
        <dbReference type="ChEBI" id="CHEBI:30013"/>
        <dbReference type="ChEBI" id="CHEBI:30616"/>
        <dbReference type="ChEBI" id="CHEBI:61977"/>
        <dbReference type="ChEBI" id="CHEBI:456216"/>
        <dbReference type="EC" id="2.7.11.1"/>
    </reaction>
</comment>
<dbReference type="Proteomes" id="UP000626092">
    <property type="component" value="Unassembled WGS sequence"/>
</dbReference>
<feature type="domain" description="Protein kinase" evidence="17">
    <location>
        <begin position="818"/>
        <end position="1202"/>
    </location>
</feature>
<comment type="similarity">
    <text evidence="2">Belongs to the protein kinase superfamily. AGC Ser/Thr protein kinase family.</text>
</comment>
<evidence type="ECO:0000256" key="9">
    <source>
        <dbReference type="ARBA" id="ARBA00022777"/>
    </source>
</evidence>
<keyword evidence="8 15" id="KW-0547">Nucleotide-binding</keyword>
<feature type="compositionally biased region" description="Polar residues" evidence="16">
    <location>
        <begin position="55"/>
        <end position="70"/>
    </location>
</feature>